<dbReference type="SMART" id="SM01039">
    <property type="entry name" value="BRICHOS"/>
    <property type="match status" value="1"/>
</dbReference>
<dbReference type="InterPro" id="IPR007084">
    <property type="entry name" value="BRICHOS_dom"/>
</dbReference>
<dbReference type="RefSeq" id="XP_035311171.1">
    <property type="nucleotide sequence ID" value="XM_035455280.1"/>
</dbReference>
<evidence type="ECO:0000259" key="2">
    <source>
        <dbReference type="SMART" id="SM01039"/>
    </source>
</evidence>
<dbReference type="AlphaFoldDB" id="A0A9J7K7L8"/>
<reference evidence="4" key="3">
    <citation type="submission" date="2025-08" db="UniProtKB">
        <authorList>
            <consortium name="RefSeq"/>
        </authorList>
    </citation>
    <scope>IDENTIFICATION</scope>
    <source>
        <strain evidence="4">17A/GY</strain>
        <tissue evidence="4">Liver</tissue>
    </source>
</reference>
<dbReference type="Gene3D" id="3.30.390.150">
    <property type="match status" value="1"/>
</dbReference>
<dbReference type="CTD" id="283870"/>
<reference evidence="3" key="2">
    <citation type="journal article" date="2020" name="Biotechnol. Bioeng.">
        <title>Chromosome-scale scaffolds for the Chinese hamster reference genome assembly to facilitate the study of the CHO epigenome.</title>
        <authorList>
            <person name="Hilliard W."/>
            <person name="MacDonald M."/>
            <person name="Lee K.H."/>
        </authorList>
    </citation>
    <scope>NUCLEOTIDE SEQUENCE [LARGE SCALE GENOMIC DNA]</scope>
    <source>
        <strain evidence="3">17A/GY</strain>
    </source>
</reference>
<sequence length="227" mass="25186">MYSPPKTLLQMLRKTSSSTIPWSNQTTLVDVAQNMATIMVTPLQSNHSWAILFDGQSGYICYRPAEHQACFLRLMEAQDRETLRLLVNTSRVSSTTWLANHPHPPRPGDKQKVLCAAQLGQPRLWFQGNRKLYLLLTKTVDKSRWKGHQAGVGHECPTQSGSRKYYMVAQLSLSAGPRVPYTWPRHPLCPGAAGSFGGTYCGPCPSRSFGATPLLEHSHLLGPTSRG</sequence>
<evidence type="ECO:0000313" key="4">
    <source>
        <dbReference type="RefSeq" id="XP_035303093.1"/>
    </source>
</evidence>
<keyword evidence="3" id="KW-1185">Reference proteome</keyword>
<feature type="domain" description="BRICHOS" evidence="2">
    <location>
        <begin position="43"/>
        <end position="135"/>
    </location>
</feature>
<dbReference type="GeneID" id="100757307"/>
<gene>
    <name evidence="4" type="primary">Bricd5</name>
</gene>
<dbReference type="Proteomes" id="UP001108280">
    <property type="component" value="Chromosome 7"/>
</dbReference>
<keyword evidence="1" id="KW-1015">Disulfide bond</keyword>
<proteinExistence type="predicted"/>
<dbReference type="Pfam" id="PF04089">
    <property type="entry name" value="BRICHOS"/>
    <property type="match status" value="1"/>
</dbReference>
<name>A0A9J7K7L8_CRIGR</name>
<dbReference type="PANTHER" id="PTHR16483">
    <property type="entry name" value="GASTROKINE 1"/>
    <property type="match status" value="1"/>
</dbReference>
<evidence type="ECO:0000313" key="3">
    <source>
        <dbReference type="Proteomes" id="UP001108280"/>
    </source>
</evidence>
<reference evidence="3" key="1">
    <citation type="journal article" date="2018" name="Biotechnol. Bioeng.">
        <title>A reference genome of the Chinese hamster based on a hybrid assembly strategy.</title>
        <authorList>
            <person name="Rupp O."/>
            <person name="MacDonald M.L."/>
            <person name="Li S."/>
            <person name="Dhiman H."/>
            <person name="Polson S."/>
            <person name="Griep S."/>
            <person name="Heffner K."/>
            <person name="Hernandez I."/>
            <person name="Brinkrolf K."/>
            <person name="Jadhav V."/>
            <person name="Samoudi M."/>
            <person name="Hao H."/>
            <person name="Kingham B."/>
            <person name="Goesmann A."/>
            <person name="Betenbaugh M.J."/>
            <person name="Lewis N.E."/>
            <person name="Borth N."/>
            <person name="Lee K.H."/>
        </authorList>
    </citation>
    <scope>NUCLEOTIDE SEQUENCE [LARGE SCALE GENOMIC DNA]</scope>
    <source>
        <strain evidence="3">17A/GY</strain>
    </source>
</reference>
<accession>A0A9J7K7L8</accession>
<dbReference type="InterPro" id="IPR051772">
    <property type="entry name" value="Gastrokine"/>
</dbReference>
<dbReference type="RefSeq" id="XP_035303093.1">
    <property type="nucleotide sequence ID" value="XM_035447202.1"/>
</dbReference>
<dbReference type="OrthoDB" id="9610037at2759"/>
<organism evidence="3 4">
    <name type="scientific">Cricetulus griseus</name>
    <name type="common">Chinese hamster</name>
    <name type="synonym">Cricetulus barabensis griseus</name>
    <dbReference type="NCBI Taxonomy" id="10029"/>
    <lineage>
        <taxon>Eukaryota</taxon>
        <taxon>Metazoa</taxon>
        <taxon>Chordata</taxon>
        <taxon>Craniata</taxon>
        <taxon>Vertebrata</taxon>
        <taxon>Euteleostomi</taxon>
        <taxon>Mammalia</taxon>
        <taxon>Eutheria</taxon>
        <taxon>Euarchontoglires</taxon>
        <taxon>Glires</taxon>
        <taxon>Rodentia</taxon>
        <taxon>Myomorpha</taxon>
        <taxon>Muroidea</taxon>
        <taxon>Cricetidae</taxon>
        <taxon>Cricetinae</taxon>
        <taxon>Cricetulus</taxon>
    </lineage>
</organism>
<evidence type="ECO:0000256" key="1">
    <source>
        <dbReference type="ARBA" id="ARBA00023157"/>
    </source>
</evidence>
<protein>
    <submittedName>
        <fullName evidence="4">BRICHOS domain-containing protein 5 isoform X1</fullName>
    </submittedName>
</protein>